<feature type="domain" description="Multidrug resistance protein MdtA-like alpha-helical hairpin" evidence="5">
    <location>
        <begin position="103"/>
        <end position="171"/>
    </location>
</feature>
<dbReference type="PROSITE" id="PS51257">
    <property type="entry name" value="PROKAR_LIPOPROTEIN"/>
    <property type="match status" value="1"/>
</dbReference>
<feature type="signal peptide" evidence="4">
    <location>
        <begin position="1"/>
        <end position="24"/>
    </location>
</feature>
<dbReference type="AlphaFoldDB" id="A0A4V3DJW1"/>
<evidence type="ECO:0000259" key="6">
    <source>
        <dbReference type="Pfam" id="PF25917"/>
    </source>
</evidence>
<proteinExistence type="inferred from homology"/>
<keyword evidence="10" id="KW-1185">Reference proteome</keyword>
<dbReference type="Gene3D" id="2.40.30.170">
    <property type="match status" value="1"/>
</dbReference>
<dbReference type="RefSeq" id="WP_162845168.1">
    <property type="nucleotide sequence ID" value="NZ_SNZE01000008.1"/>
</dbReference>
<name>A0A4V3DJW1_9BURK</name>
<dbReference type="InterPro" id="IPR058625">
    <property type="entry name" value="MdtA-like_BSH"/>
</dbReference>
<evidence type="ECO:0000256" key="1">
    <source>
        <dbReference type="ARBA" id="ARBA00004196"/>
    </source>
</evidence>
<comment type="caution">
    <text evidence="9">The sequence shown here is derived from an EMBL/GenBank/DDBJ whole genome shotgun (WGS) entry which is preliminary data.</text>
</comment>
<evidence type="ECO:0000256" key="2">
    <source>
        <dbReference type="ARBA" id="ARBA00009477"/>
    </source>
</evidence>
<dbReference type="Proteomes" id="UP000294480">
    <property type="component" value="Unassembled WGS sequence"/>
</dbReference>
<evidence type="ECO:0000256" key="4">
    <source>
        <dbReference type="SAM" id="SignalP"/>
    </source>
</evidence>
<feature type="chain" id="PRO_5020527964" evidence="4">
    <location>
        <begin position="25"/>
        <end position="417"/>
    </location>
</feature>
<dbReference type="SUPFAM" id="SSF111369">
    <property type="entry name" value="HlyD-like secretion proteins"/>
    <property type="match status" value="1"/>
</dbReference>
<comment type="subcellular location">
    <subcellularLocation>
        <location evidence="1">Cell envelope</location>
    </subcellularLocation>
</comment>
<feature type="domain" description="Multidrug resistance protein MdtA-like barrel-sandwich hybrid" evidence="6">
    <location>
        <begin position="63"/>
        <end position="195"/>
    </location>
</feature>
<protein>
    <submittedName>
        <fullName evidence="9">Membrane fusion protein (Multidrug efflux system)</fullName>
    </submittedName>
</protein>
<feature type="domain" description="Multidrug resistance protein MdtA-like C-terminal permuted SH3" evidence="8">
    <location>
        <begin position="301"/>
        <end position="360"/>
    </location>
</feature>
<evidence type="ECO:0000259" key="8">
    <source>
        <dbReference type="Pfam" id="PF25967"/>
    </source>
</evidence>
<sequence length="417" mass="44439">MKKLRNPILWFSAVCLVSSLTACGQKKEAEMPNMEMPVQVLEIQPQSVPVLLETPGQTAGSSEVEVRSRVSGILEKKNYTEGAYVKKGTVLFTLETDSAQQAYKSAMANVASQKALLEQAQTNEKRVSALVKQNALSRRDGDDAKATLNTAKAAYDAAVAQSENSKLNVDYGVIRAPISGYTSSETRSVGSLVSPQEILTKISVINPIYVNFSFSDGDLAKLRNATRSGEVTSPTPAGLQVALTLPDGTEYPTLGRINFTDKIISATTGTVRARAVFDNPTMDLLPGSFVRVSLRGAMRNDAIIVPQRAISSGIQGKSVWVLTAENTFEPRPVTTGDNIGTNVIVTKGLQAGDRVILDNLIKLPQLPPKSKVKPMMVTLEEFYQSLAQAASPAAAPAKEGAEGAPTADSAAPAAKEK</sequence>
<evidence type="ECO:0000313" key="9">
    <source>
        <dbReference type="EMBL" id="TDR31670.1"/>
    </source>
</evidence>
<dbReference type="Gene3D" id="1.10.287.470">
    <property type="entry name" value="Helix hairpin bin"/>
    <property type="match status" value="1"/>
</dbReference>
<dbReference type="Gene3D" id="2.40.420.20">
    <property type="match status" value="1"/>
</dbReference>
<organism evidence="9 10">
    <name type="scientific">Hydromonas duriensis</name>
    <dbReference type="NCBI Taxonomy" id="1527608"/>
    <lineage>
        <taxon>Bacteria</taxon>
        <taxon>Pseudomonadati</taxon>
        <taxon>Pseudomonadota</taxon>
        <taxon>Betaproteobacteria</taxon>
        <taxon>Burkholderiales</taxon>
        <taxon>Burkholderiaceae</taxon>
        <taxon>Hydromonas</taxon>
    </lineage>
</organism>
<keyword evidence="4" id="KW-0732">Signal</keyword>
<dbReference type="GO" id="GO:0022857">
    <property type="term" value="F:transmembrane transporter activity"/>
    <property type="evidence" value="ECO:0007669"/>
    <property type="project" value="InterPro"/>
</dbReference>
<accession>A0A4V3DJW1</accession>
<dbReference type="GO" id="GO:0005886">
    <property type="term" value="C:plasma membrane"/>
    <property type="evidence" value="ECO:0007669"/>
    <property type="project" value="UniProtKB-SubCell"/>
</dbReference>
<evidence type="ECO:0000313" key="10">
    <source>
        <dbReference type="Proteomes" id="UP000294480"/>
    </source>
</evidence>
<dbReference type="Pfam" id="PF25967">
    <property type="entry name" value="RND-MFP_C"/>
    <property type="match status" value="1"/>
</dbReference>
<dbReference type="InterPro" id="IPR058627">
    <property type="entry name" value="MdtA-like_C"/>
</dbReference>
<evidence type="ECO:0000259" key="5">
    <source>
        <dbReference type="Pfam" id="PF25876"/>
    </source>
</evidence>
<feature type="domain" description="Multidrug resistance protein MdtA-like beta-barrel" evidence="7">
    <location>
        <begin position="207"/>
        <end position="295"/>
    </location>
</feature>
<dbReference type="InterPro" id="IPR006143">
    <property type="entry name" value="RND_pump_MFP"/>
</dbReference>
<dbReference type="EMBL" id="SNZE01000008">
    <property type="protein sequence ID" value="TDR31670.1"/>
    <property type="molecule type" value="Genomic_DNA"/>
</dbReference>
<dbReference type="Pfam" id="PF25917">
    <property type="entry name" value="BSH_RND"/>
    <property type="match status" value="1"/>
</dbReference>
<dbReference type="Pfam" id="PF25876">
    <property type="entry name" value="HH_MFP_RND"/>
    <property type="match status" value="1"/>
</dbReference>
<dbReference type="InterPro" id="IPR058626">
    <property type="entry name" value="MdtA-like_b-barrel"/>
</dbReference>
<dbReference type="Gene3D" id="2.40.50.100">
    <property type="match status" value="1"/>
</dbReference>
<reference evidence="9 10" key="1">
    <citation type="submission" date="2019-03" db="EMBL/GenBank/DDBJ databases">
        <title>Genomic Encyclopedia of Type Strains, Phase IV (KMG-IV): sequencing the most valuable type-strain genomes for metagenomic binning, comparative biology and taxonomic classification.</title>
        <authorList>
            <person name="Goeker M."/>
        </authorList>
    </citation>
    <scope>NUCLEOTIDE SEQUENCE [LARGE SCALE GENOMIC DNA]</scope>
    <source>
        <strain evidence="9 10">DSM 102852</strain>
    </source>
</reference>
<dbReference type="PANTHER" id="PTHR30158">
    <property type="entry name" value="ACRA/E-RELATED COMPONENT OF DRUG EFFLUX TRANSPORTER"/>
    <property type="match status" value="1"/>
</dbReference>
<evidence type="ECO:0000259" key="7">
    <source>
        <dbReference type="Pfam" id="PF25944"/>
    </source>
</evidence>
<comment type="similarity">
    <text evidence="2">Belongs to the membrane fusion protein (MFP) (TC 8.A.1) family.</text>
</comment>
<dbReference type="NCBIfam" id="TIGR01730">
    <property type="entry name" value="RND_mfp"/>
    <property type="match status" value="1"/>
</dbReference>
<dbReference type="GO" id="GO:0046677">
    <property type="term" value="P:response to antibiotic"/>
    <property type="evidence" value="ECO:0007669"/>
    <property type="project" value="TreeGrafter"/>
</dbReference>
<dbReference type="InterPro" id="IPR058624">
    <property type="entry name" value="MdtA-like_HH"/>
</dbReference>
<gene>
    <name evidence="9" type="ORF">DFR44_10853</name>
</gene>
<feature type="region of interest" description="Disordered" evidence="3">
    <location>
        <begin position="393"/>
        <end position="417"/>
    </location>
</feature>
<dbReference type="Pfam" id="PF25944">
    <property type="entry name" value="Beta-barrel_RND"/>
    <property type="match status" value="1"/>
</dbReference>
<evidence type="ECO:0000256" key="3">
    <source>
        <dbReference type="SAM" id="MobiDB-lite"/>
    </source>
</evidence>